<feature type="binding site" evidence="9">
    <location>
        <position position="153"/>
    </location>
    <ligand>
        <name>Mn(2+)</name>
        <dbReference type="ChEBI" id="CHEBI:29035"/>
    </ligand>
</feature>
<evidence type="ECO:0000256" key="6">
    <source>
        <dbReference type="ARBA" id="ARBA00023118"/>
    </source>
</evidence>
<dbReference type="InterPro" id="IPR042211">
    <property type="entry name" value="CRISPR-assoc_Cas1_N"/>
</dbReference>
<dbReference type="CDD" id="cd09722">
    <property type="entry name" value="Cas1_I-B"/>
    <property type="match status" value="1"/>
</dbReference>
<dbReference type="GO" id="GO:0004520">
    <property type="term" value="F:DNA endonuclease activity"/>
    <property type="evidence" value="ECO:0007669"/>
    <property type="project" value="InterPro"/>
</dbReference>
<proteinExistence type="inferred from homology"/>
<evidence type="ECO:0000256" key="1">
    <source>
        <dbReference type="ARBA" id="ARBA00022722"/>
    </source>
</evidence>
<dbReference type="KEGG" id="fia:NA23_07675"/>
<reference evidence="10 11" key="1">
    <citation type="journal article" date="2015" name="Stand. Genomic Sci.">
        <title>Genome sequence of a native-feather degrading extremely thermophilic Eubacterium, Fervidobacterium islandicum AW-1.</title>
        <authorList>
            <person name="Lee Y.J."/>
            <person name="Jeong H."/>
            <person name="Park G.S."/>
            <person name="Kwak Y."/>
            <person name="Lee S.J."/>
            <person name="Lee S.J."/>
            <person name="Park M.K."/>
            <person name="Kim J.Y."/>
            <person name="Kang H.K."/>
            <person name="Shin J.H."/>
            <person name="Lee D.W."/>
        </authorList>
    </citation>
    <scope>NUCLEOTIDE SEQUENCE [LARGE SCALE GENOMIC DNA]</scope>
    <source>
        <strain evidence="10 11">AW-1</strain>
    </source>
</reference>
<comment type="subunit">
    <text evidence="9">Homodimer, forms a heterotetramer with a Cas2 homodimer.</text>
</comment>
<keyword evidence="4 9" id="KW-0378">Hydrolase</keyword>
<evidence type="ECO:0000256" key="3">
    <source>
        <dbReference type="ARBA" id="ARBA00022759"/>
    </source>
</evidence>
<comment type="cofactor">
    <cofactor evidence="9">
        <name>Mg(2+)</name>
        <dbReference type="ChEBI" id="CHEBI:18420"/>
    </cofactor>
    <cofactor evidence="9">
        <name>Mn(2+)</name>
        <dbReference type="ChEBI" id="CHEBI:29035"/>
    </cofactor>
</comment>
<dbReference type="EMBL" id="CP014334">
    <property type="protein sequence ID" value="AMW33133.1"/>
    <property type="molecule type" value="Genomic_DNA"/>
</dbReference>
<dbReference type="Proteomes" id="UP000093740">
    <property type="component" value="Chromosome"/>
</dbReference>
<keyword evidence="5 9" id="KW-0460">Magnesium</keyword>
<dbReference type="GO" id="GO:0016787">
    <property type="term" value="F:hydrolase activity"/>
    <property type="evidence" value="ECO:0007669"/>
    <property type="project" value="UniProtKB-KW"/>
</dbReference>
<dbReference type="HAMAP" id="MF_01470">
    <property type="entry name" value="Cas1"/>
    <property type="match status" value="1"/>
</dbReference>
<gene>
    <name evidence="10" type="primary">cas1b</name>
    <name evidence="9" type="synonym">cas1</name>
    <name evidence="10" type="ORF">NA23_07675</name>
</gene>
<evidence type="ECO:0000313" key="10">
    <source>
        <dbReference type="EMBL" id="AMW33133.1"/>
    </source>
</evidence>
<dbReference type="NCBIfam" id="TIGR03641">
    <property type="entry name" value="cas1_HMARI"/>
    <property type="match status" value="1"/>
</dbReference>
<keyword evidence="3 9" id="KW-0255">Endonuclease</keyword>
<dbReference type="InterPro" id="IPR042206">
    <property type="entry name" value="CRISPR-assoc_Cas1_C"/>
</dbReference>
<evidence type="ECO:0000256" key="9">
    <source>
        <dbReference type="HAMAP-Rule" id="MF_01470"/>
    </source>
</evidence>
<feature type="binding site" evidence="9">
    <location>
        <position position="217"/>
    </location>
    <ligand>
        <name>Mn(2+)</name>
        <dbReference type="ChEBI" id="CHEBI:29035"/>
    </ligand>
</feature>
<keyword evidence="11" id="KW-1185">Reference proteome</keyword>
<dbReference type="RefSeq" id="WP_033192112.1">
    <property type="nucleotide sequence ID" value="NZ_CP014334.2"/>
</dbReference>
<dbReference type="Gene3D" id="1.20.120.920">
    <property type="entry name" value="CRISPR-associated endonuclease Cas1, C-terminal domain"/>
    <property type="match status" value="1"/>
</dbReference>
<dbReference type="GO" id="GO:0003677">
    <property type="term" value="F:DNA binding"/>
    <property type="evidence" value="ECO:0007669"/>
    <property type="project" value="UniProtKB-KW"/>
</dbReference>
<keyword evidence="1 9" id="KW-0540">Nuclease</keyword>
<protein>
    <recommendedName>
        <fullName evidence="9">CRISPR-associated endonuclease Cas1</fullName>
        <ecNumber evidence="9">3.1.-.-</ecNumber>
    </recommendedName>
</protein>
<organism evidence="10 11">
    <name type="scientific">Fervidobacterium islandicum</name>
    <dbReference type="NCBI Taxonomy" id="2423"/>
    <lineage>
        <taxon>Bacteria</taxon>
        <taxon>Thermotogati</taxon>
        <taxon>Thermotogota</taxon>
        <taxon>Thermotogae</taxon>
        <taxon>Thermotogales</taxon>
        <taxon>Fervidobacteriaceae</taxon>
        <taxon>Fervidobacterium</taxon>
    </lineage>
</organism>
<evidence type="ECO:0000256" key="4">
    <source>
        <dbReference type="ARBA" id="ARBA00022801"/>
    </source>
</evidence>
<feature type="binding site" evidence="9">
    <location>
        <position position="232"/>
    </location>
    <ligand>
        <name>Mn(2+)</name>
        <dbReference type="ChEBI" id="CHEBI:29035"/>
    </ligand>
</feature>
<dbReference type="GO" id="GO:0046872">
    <property type="term" value="F:metal ion binding"/>
    <property type="evidence" value="ECO:0007669"/>
    <property type="project" value="UniProtKB-UniRule"/>
</dbReference>
<dbReference type="PANTHER" id="PTHR43219:SF2">
    <property type="entry name" value="CRISPR-ASSOCIATED ENDONUCLEASE CAS1"/>
    <property type="match status" value="1"/>
</dbReference>
<dbReference type="Gene3D" id="3.100.10.20">
    <property type="entry name" value="CRISPR-associated endonuclease Cas1, N-terminal domain"/>
    <property type="match status" value="1"/>
</dbReference>
<keyword evidence="8 9" id="KW-0464">Manganese</keyword>
<comment type="function">
    <text evidence="9">CRISPR (clustered regularly interspaced short palindromic repeat), is an adaptive immune system that provides protection against mobile genetic elements (viruses, transposable elements and conjugative plasmids). CRISPR clusters contain spacers, sequences complementary to antecedent mobile elements, and target invading nucleic acids. CRISPR clusters are transcribed and processed into CRISPR RNA (crRNA). Acts as a dsDNA endonuclease. Involved in the integration of spacer DNA into the CRISPR cassette.</text>
</comment>
<dbReference type="AlphaFoldDB" id="A0AAI8CLH3"/>
<dbReference type="EC" id="3.1.-.-" evidence="9"/>
<evidence type="ECO:0000313" key="11">
    <source>
        <dbReference type="Proteomes" id="UP000093740"/>
    </source>
</evidence>
<dbReference type="InterPro" id="IPR002729">
    <property type="entry name" value="CRISPR-assoc_Cas1"/>
</dbReference>
<dbReference type="NCBIfam" id="TIGR00287">
    <property type="entry name" value="cas1"/>
    <property type="match status" value="1"/>
</dbReference>
<dbReference type="Pfam" id="PF01867">
    <property type="entry name" value="Cas_Cas1"/>
    <property type="match status" value="1"/>
</dbReference>
<sequence>MRKSYNIVSSGTLSRDENSILHESKDGVKRRIPIETVDEINIFSDLSITTKFLNLISQYEIPVHFFNYYGFYTGSFMPRKRNISGYLIVEQVRHYLDTEKRLYLAKAFVDGAIFNMVRNMKEYDSTFEEVKEIEKIWGRINEVQNIEELMSVEGAVRKLYYKSFSKIIKNFTFQKRVKRPPVDPVNTLISFLNSLMYTTVLTEVYKTHLEPTISYLHEPSEKRYSLALDIAEIFKPMVCDKVLFRLTNLGMIKEEDIECENDICYLTENGKKKVIKEFSDKLLTTIYHRTLKRNVSYREMIRFECYKLIRHVLNDEIYKPLKAWW</sequence>
<dbReference type="PANTHER" id="PTHR43219">
    <property type="entry name" value="CRISPR-ASSOCIATED ENDONUCLEASE CAS1"/>
    <property type="match status" value="1"/>
</dbReference>
<dbReference type="InterPro" id="IPR019858">
    <property type="entry name" value="CRISPR-assoc_Cas1_HMARI/TNEAP"/>
</dbReference>
<dbReference type="GO" id="GO:0051607">
    <property type="term" value="P:defense response to virus"/>
    <property type="evidence" value="ECO:0007669"/>
    <property type="project" value="UniProtKB-UniRule"/>
</dbReference>
<evidence type="ECO:0000256" key="8">
    <source>
        <dbReference type="ARBA" id="ARBA00023211"/>
    </source>
</evidence>
<dbReference type="GO" id="GO:0043571">
    <property type="term" value="P:maintenance of CRISPR repeat elements"/>
    <property type="evidence" value="ECO:0007669"/>
    <property type="project" value="UniProtKB-UniRule"/>
</dbReference>
<evidence type="ECO:0000256" key="5">
    <source>
        <dbReference type="ARBA" id="ARBA00022842"/>
    </source>
</evidence>
<accession>A0AAI8CLH3</accession>
<comment type="similarity">
    <text evidence="9">Belongs to the CRISPR-associated endonuclease Cas1 family.</text>
</comment>
<keyword evidence="2 9" id="KW-0479">Metal-binding</keyword>
<name>A0AAI8CLH3_FERIS</name>
<keyword evidence="6 9" id="KW-0051">Antiviral defense</keyword>
<evidence type="ECO:0000256" key="7">
    <source>
        <dbReference type="ARBA" id="ARBA00023125"/>
    </source>
</evidence>
<keyword evidence="7 9" id="KW-0238">DNA-binding</keyword>
<evidence type="ECO:0000256" key="2">
    <source>
        <dbReference type="ARBA" id="ARBA00022723"/>
    </source>
</evidence>